<reference evidence="1" key="1">
    <citation type="journal article" date="2014" name="Front. Microbiol.">
        <title>High frequency of phylogenetically diverse reductive dehalogenase-homologous genes in deep subseafloor sedimentary metagenomes.</title>
        <authorList>
            <person name="Kawai M."/>
            <person name="Futagami T."/>
            <person name="Toyoda A."/>
            <person name="Takaki Y."/>
            <person name="Nishi S."/>
            <person name="Hori S."/>
            <person name="Arai W."/>
            <person name="Tsubouchi T."/>
            <person name="Morono Y."/>
            <person name="Uchiyama I."/>
            <person name="Ito T."/>
            <person name="Fujiyama A."/>
            <person name="Inagaki F."/>
            <person name="Takami H."/>
        </authorList>
    </citation>
    <scope>NUCLEOTIDE SEQUENCE</scope>
    <source>
        <strain evidence="1">Expedition CK06-06</strain>
    </source>
</reference>
<comment type="caution">
    <text evidence="1">The sequence shown here is derived from an EMBL/GenBank/DDBJ whole genome shotgun (WGS) entry which is preliminary data.</text>
</comment>
<sequence>SRIRPLKELMSFEGFVYELNDSQREIEELSEKINTFFTKVISISFKSKSDIIFIGANYDSFLTWPSFFKKYITPYLRKYSIQVHKSGKYLPLPIPMVKMKG</sequence>
<protein>
    <submittedName>
        <fullName evidence="1">Uncharacterized protein</fullName>
    </submittedName>
</protein>
<accession>X1MXI4</accession>
<dbReference type="InterPro" id="IPR038071">
    <property type="entry name" value="UROD/MetE-like_sf"/>
</dbReference>
<dbReference type="EMBL" id="BARV01018712">
    <property type="protein sequence ID" value="GAI22741.1"/>
    <property type="molecule type" value="Genomic_DNA"/>
</dbReference>
<dbReference type="AlphaFoldDB" id="X1MXI4"/>
<proteinExistence type="predicted"/>
<name>X1MXI4_9ZZZZ</name>
<dbReference type="Gene3D" id="3.20.20.210">
    <property type="match status" value="1"/>
</dbReference>
<feature type="non-terminal residue" evidence="1">
    <location>
        <position position="1"/>
    </location>
</feature>
<organism evidence="1">
    <name type="scientific">marine sediment metagenome</name>
    <dbReference type="NCBI Taxonomy" id="412755"/>
    <lineage>
        <taxon>unclassified sequences</taxon>
        <taxon>metagenomes</taxon>
        <taxon>ecological metagenomes</taxon>
    </lineage>
</organism>
<evidence type="ECO:0000313" key="1">
    <source>
        <dbReference type="EMBL" id="GAI22741.1"/>
    </source>
</evidence>
<gene>
    <name evidence="1" type="ORF">S06H3_31578</name>
</gene>